<keyword evidence="2" id="KW-1185">Reference proteome</keyword>
<reference evidence="1 2" key="1">
    <citation type="submission" date="2018-06" db="EMBL/GenBank/DDBJ databases">
        <title>The Genome of Cuscuta australis (Dodder) Provides Insight into the Evolution of Plant Parasitism.</title>
        <authorList>
            <person name="Liu H."/>
        </authorList>
    </citation>
    <scope>NUCLEOTIDE SEQUENCE [LARGE SCALE GENOMIC DNA]</scope>
    <source>
        <strain evidence="2">cv. Yunnan</strain>
        <tissue evidence="1">Vines</tissue>
    </source>
</reference>
<evidence type="ECO:0000313" key="1">
    <source>
        <dbReference type="EMBL" id="RAL41858.1"/>
    </source>
</evidence>
<dbReference type="Proteomes" id="UP000249390">
    <property type="component" value="Unassembled WGS sequence"/>
</dbReference>
<sequence>MTLPLGTARSLRLTFVPARRVGLAVELPSGFALEGQSPSGPRKPLHTSVEFWLAVKCHSNSELACSRHNS</sequence>
<gene>
    <name evidence="1" type="ORF">DM860_009040</name>
</gene>
<comment type="caution">
    <text evidence="1">The sequence shown here is derived from an EMBL/GenBank/DDBJ whole genome shotgun (WGS) entry which is preliminary data.</text>
</comment>
<proteinExistence type="predicted"/>
<organism evidence="1 2">
    <name type="scientific">Cuscuta australis</name>
    <dbReference type="NCBI Taxonomy" id="267555"/>
    <lineage>
        <taxon>Eukaryota</taxon>
        <taxon>Viridiplantae</taxon>
        <taxon>Streptophyta</taxon>
        <taxon>Embryophyta</taxon>
        <taxon>Tracheophyta</taxon>
        <taxon>Spermatophyta</taxon>
        <taxon>Magnoliopsida</taxon>
        <taxon>eudicotyledons</taxon>
        <taxon>Gunneridae</taxon>
        <taxon>Pentapetalae</taxon>
        <taxon>asterids</taxon>
        <taxon>lamiids</taxon>
        <taxon>Solanales</taxon>
        <taxon>Convolvulaceae</taxon>
        <taxon>Cuscuteae</taxon>
        <taxon>Cuscuta</taxon>
        <taxon>Cuscuta subgen. Grammica</taxon>
        <taxon>Cuscuta sect. Cleistogrammica</taxon>
    </lineage>
</organism>
<protein>
    <submittedName>
        <fullName evidence="1">Uncharacterized protein</fullName>
    </submittedName>
</protein>
<evidence type="ECO:0000313" key="2">
    <source>
        <dbReference type="Proteomes" id="UP000249390"/>
    </source>
</evidence>
<name>A0A328DBK9_9ASTE</name>
<dbReference type="AlphaFoldDB" id="A0A328DBK9"/>
<dbReference type="EMBL" id="NQVE01000183">
    <property type="protein sequence ID" value="RAL41858.1"/>
    <property type="molecule type" value="Genomic_DNA"/>
</dbReference>
<accession>A0A328DBK9</accession>